<dbReference type="AlphaFoldDB" id="A0A367WTS0"/>
<dbReference type="PROSITE" id="PS00687">
    <property type="entry name" value="ALDEHYDE_DEHYDR_GLU"/>
    <property type="match status" value="1"/>
</dbReference>
<gene>
    <name evidence="7" type="primary">gabD</name>
    <name evidence="7" type="ORF">TH44_22140</name>
</gene>
<dbReference type="InterPro" id="IPR016163">
    <property type="entry name" value="Ald_DH_C"/>
</dbReference>
<dbReference type="InterPro" id="IPR016160">
    <property type="entry name" value="Ald_DH_CS_CYS"/>
</dbReference>
<name>A0A367WTS0_9PROT</name>
<proteinExistence type="inferred from homology"/>
<sequence>MVSLKDPSLFTQQAYIGGEWVDAPDGKTEQVTNPATGEVLGTVPVLGRDAVAHAIEVAEKAQKQWKKRTAKERSAILMKWYDLMMENQEDLARLMTAEQGKPLAESRGEIAYASSFLQWFAEEGKRIYGDVIPTFAPGRRVVVLKEPVGVCAAITPWNFPTAMITRKAAPALAVGCAMVVKPAMETPYSALAMAILAERAGLPKGLLSIVTGDAKTIGAEMTENPIVRKLTFTGSTAVGRLLMRQCADTVKKISLELGGNAPFIVCEDADVDAAVEGAIASKYRNSGQTCVCANRIFVHDAVYDEFAEKYAAKASAMKVGDGTEEGVVLGPLITEKAVEKVENQIADALSKGGRVLTGGKRHSKGGSFFEPTVIADANRDMLVFREETFGPMAPLIRFHSDDEVLEMANDSEFGLASYFYSRDISRIWKLAEGLETGLVGVNAGVIATEVAPFGGYKQSGIGREGSKYGVEDYLEVKYVCMAGIDD</sequence>
<dbReference type="GO" id="GO:0004777">
    <property type="term" value="F:succinate-semialdehyde dehydrogenase (NAD+) activity"/>
    <property type="evidence" value="ECO:0007669"/>
    <property type="project" value="TreeGrafter"/>
</dbReference>
<dbReference type="PANTHER" id="PTHR43353">
    <property type="entry name" value="SUCCINATE-SEMIALDEHYDE DEHYDROGENASE, MITOCHONDRIAL"/>
    <property type="match status" value="1"/>
</dbReference>
<evidence type="ECO:0000256" key="2">
    <source>
        <dbReference type="ARBA" id="ARBA00023002"/>
    </source>
</evidence>
<evidence type="ECO:0000256" key="4">
    <source>
        <dbReference type="PROSITE-ProRule" id="PRU10007"/>
    </source>
</evidence>
<dbReference type="InterPro" id="IPR010102">
    <property type="entry name" value="Succ_semiAld_DH"/>
</dbReference>
<dbReference type="Gene3D" id="3.40.309.10">
    <property type="entry name" value="Aldehyde Dehydrogenase, Chain A, domain 2"/>
    <property type="match status" value="1"/>
</dbReference>
<dbReference type="FunFam" id="3.40.309.10:FF:000004">
    <property type="entry name" value="Succinate-semialdehyde dehydrogenase I"/>
    <property type="match status" value="1"/>
</dbReference>
<dbReference type="InterPro" id="IPR016161">
    <property type="entry name" value="Ald_DH/histidinol_DH"/>
</dbReference>
<dbReference type="Pfam" id="PF00171">
    <property type="entry name" value="Aldedh"/>
    <property type="match status" value="1"/>
</dbReference>
<dbReference type="NCBIfam" id="TIGR01780">
    <property type="entry name" value="SSADH"/>
    <property type="match status" value="1"/>
</dbReference>
<organism evidence="7 8">
    <name type="scientific">Thalassospira xiamenensis</name>
    <dbReference type="NCBI Taxonomy" id="220697"/>
    <lineage>
        <taxon>Bacteria</taxon>
        <taxon>Pseudomonadati</taxon>
        <taxon>Pseudomonadota</taxon>
        <taxon>Alphaproteobacteria</taxon>
        <taxon>Rhodospirillales</taxon>
        <taxon>Thalassospiraceae</taxon>
        <taxon>Thalassospira</taxon>
    </lineage>
</organism>
<keyword evidence="2 5" id="KW-0560">Oxidoreductase</keyword>
<evidence type="ECO:0000256" key="3">
    <source>
        <dbReference type="ARBA" id="ARBA00023097"/>
    </source>
</evidence>
<dbReference type="EC" id="1.2.1.16" evidence="7"/>
<dbReference type="GO" id="GO:0005829">
    <property type="term" value="C:cytosol"/>
    <property type="evidence" value="ECO:0007669"/>
    <property type="project" value="TreeGrafter"/>
</dbReference>
<dbReference type="InterPro" id="IPR015590">
    <property type="entry name" value="Aldehyde_DH_dom"/>
</dbReference>
<protein>
    <submittedName>
        <fullName evidence="7">Succinate-semialdehyde dehydrogenase</fullName>
        <ecNumber evidence="7">1.2.1.16</ecNumber>
    </submittedName>
</protein>
<evidence type="ECO:0000259" key="6">
    <source>
        <dbReference type="Pfam" id="PF00171"/>
    </source>
</evidence>
<dbReference type="Proteomes" id="UP000252266">
    <property type="component" value="Unassembled WGS sequence"/>
</dbReference>
<dbReference type="PROSITE" id="PS00070">
    <property type="entry name" value="ALDEHYDE_DEHYDR_CYS"/>
    <property type="match status" value="1"/>
</dbReference>
<dbReference type="EMBL" id="JPWJ01000016">
    <property type="protein sequence ID" value="RCK44866.1"/>
    <property type="molecule type" value="Genomic_DNA"/>
</dbReference>
<dbReference type="InterPro" id="IPR050740">
    <property type="entry name" value="Aldehyde_DH_Superfamily"/>
</dbReference>
<comment type="similarity">
    <text evidence="1 5">Belongs to the aldehyde dehydrogenase family.</text>
</comment>
<dbReference type="CDD" id="cd07103">
    <property type="entry name" value="ALDH_F5_SSADH_GabD"/>
    <property type="match status" value="1"/>
</dbReference>
<evidence type="ECO:0000256" key="1">
    <source>
        <dbReference type="ARBA" id="ARBA00009986"/>
    </source>
</evidence>
<dbReference type="InterPro" id="IPR029510">
    <property type="entry name" value="Ald_DH_CS_GLU"/>
</dbReference>
<feature type="active site" evidence="4">
    <location>
        <position position="256"/>
    </location>
</feature>
<dbReference type="PANTHER" id="PTHR43353:SF5">
    <property type="entry name" value="SUCCINATE-SEMIALDEHYDE DEHYDROGENASE, MITOCHONDRIAL"/>
    <property type="match status" value="1"/>
</dbReference>
<evidence type="ECO:0000313" key="8">
    <source>
        <dbReference type="Proteomes" id="UP000252266"/>
    </source>
</evidence>
<dbReference type="InterPro" id="IPR016162">
    <property type="entry name" value="Ald_DH_N"/>
</dbReference>
<dbReference type="FunFam" id="3.40.605.10:FF:000026">
    <property type="entry name" value="Aldehyde dehydrogenase, putative"/>
    <property type="match status" value="1"/>
</dbReference>
<dbReference type="GO" id="GO:0009450">
    <property type="term" value="P:gamma-aminobutyric acid catabolic process"/>
    <property type="evidence" value="ECO:0007669"/>
    <property type="project" value="InterPro"/>
</dbReference>
<dbReference type="RefSeq" id="WP_062958559.1">
    <property type="nucleotide sequence ID" value="NZ_JPWJ01000016.1"/>
</dbReference>
<evidence type="ECO:0000256" key="5">
    <source>
        <dbReference type="RuleBase" id="RU003345"/>
    </source>
</evidence>
<accession>A0A367WTS0</accession>
<dbReference type="SUPFAM" id="SSF53720">
    <property type="entry name" value="ALDH-like"/>
    <property type="match status" value="1"/>
</dbReference>
<evidence type="ECO:0000313" key="7">
    <source>
        <dbReference type="EMBL" id="RCK44866.1"/>
    </source>
</evidence>
<feature type="domain" description="Aldehyde dehydrogenase" evidence="6">
    <location>
        <begin position="20"/>
        <end position="479"/>
    </location>
</feature>
<reference evidence="7 8" key="1">
    <citation type="submission" date="2014-07" db="EMBL/GenBank/DDBJ databases">
        <title>Draft genome sequence of Thalassospira xiamenensis IB13.</title>
        <authorList>
            <person name="Lai Q."/>
            <person name="Shao Z."/>
        </authorList>
    </citation>
    <scope>NUCLEOTIDE SEQUENCE [LARGE SCALE GENOMIC DNA]</scope>
    <source>
        <strain evidence="7 8">IB13</strain>
    </source>
</reference>
<keyword evidence="3" id="KW-0558">Oxidation</keyword>
<dbReference type="FunFam" id="3.40.605.10:FF:000005">
    <property type="entry name" value="Succinate-semialdehyde dehydrogenase I"/>
    <property type="match status" value="1"/>
</dbReference>
<dbReference type="Gene3D" id="3.40.605.10">
    <property type="entry name" value="Aldehyde Dehydrogenase, Chain A, domain 1"/>
    <property type="match status" value="1"/>
</dbReference>
<comment type="caution">
    <text evidence="7">The sequence shown here is derived from an EMBL/GenBank/DDBJ whole genome shotgun (WGS) entry which is preliminary data.</text>
</comment>